<feature type="domain" description="CHAT" evidence="1">
    <location>
        <begin position="619"/>
        <end position="905"/>
    </location>
</feature>
<dbReference type="Pfam" id="PF12770">
    <property type="entry name" value="CHAT"/>
    <property type="match status" value="1"/>
</dbReference>
<protein>
    <submittedName>
        <fullName evidence="2">CHAT domain-containing protein</fullName>
    </submittedName>
</protein>
<dbReference type="InterPro" id="IPR011990">
    <property type="entry name" value="TPR-like_helical_dom_sf"/>
</dbReference>
<keyword evidence="3" id="KW-1185">Reference proteome</keyword>
<dbReference type="Gene3D" id="1.25.40.10">
    <property type="entry name" value="Tetratricopeptide repeat domain"/>
    <property type="match status" value="1"/>
</dbReference>
<dbReference type="EMBL" id="JBITPR010000045">
    <property type="protein sequence ID" value="MFI7873053.1"/>
    <property type="molecule type" value="Genomic_DNA"/>
</dbReference>
<name>A0ABW8BDJ2_9ACTN</name>
<evidence type="ECO:0000259" key="1">
    <source>
        <dbReference type="Pfam" id="PF12770"/>
    </source>
</evidence>
<accession>A0ABW8BDJ2</accession>
<proteinExistence type="predicted"/>
<evidence type="ECO:0000313" key="3">
    <source>
        <dbReference type="Proteomes" id="UP001614264"/>
    </source>
</evidence>
<gene>
    <name evidence="2" type="ORF">AB4829_20925</name>
</gene>
<sequence length="905" mass="96499">MAVSKPDVDGLLAAARRMRDEGTPEECAAVAEACNHAMDAGAPLSITQPTVELLAACRARIGPDDQWQADLLGLESVAWHHRYRRTGVDEDLRRATEAIDKACTFTGPGDRSHHRLRAQQALIHSLRPDAGAVPLDVLREAVEAGDPNPRNHAVHMLNLAGQLNLRYLATRDFSALDEAIDLAERALALDDRTDDDDYPWRLLWAGQLYAQKGHDTGKPPELKKGVELLQKAVAQLPPGHSFLPGLLNQLGATMHAHARLSGPGAAARSELTVAVHMMRAALRMTDPTVPDYPTFASNLAMALAGLSKQTGDPSLLDEAVETAEKGSRASAAGPTARDAETLGPVVGLLRSMRDRDDPTAAIEALSSGFDGSHRLDAVMAGQLGAGLAARAGDWETAARLIRRAVDLLPHAASEALSVEDREKGLSTMATSLARDACALVLRTGGSADRALHSLETGRATLVAQALARRSDADLDPVRELAPGLAERMRRLRAELAQVEDVPYGPAADRRHRLTDDVHEVTWRIRAVPGLEDYLRAPGTDALRRRAGAVPVVTLNVSEYRCDALVLRAGEETGAVALSGLTLHDATENVRRFTTATYELNRWPAPGPVAAKKHQQVVRDVLAWLWESVAQPVLSALGITSAPHDGALPPRVRWSATGPLTLLPLHAAGLPDAPGACVVDRVVSSYTPTLRLLGEARSPAAGPIRRAGHLVVPVPRSSLMPGRPLENAGKEAAHVVSTVPGALSLPEDTVSALAVRAGLRGTRGVHFACHGQSDARHPSRSHLVLRDETLTVADLMRQRLDGLELAVLSACSTAHAGERLPDEVLHLTSAFRAAGARHVVGTLWETGDRSAAEFTKAFYASLGALPYDGDPGTADDRVAAAVHGAVQQVRARQPSPRAWAPFVHVG</sequence>
<organism evidence="2 3">
    <name type="scientific">Streptomyces salinarius</name>
    <dbReference type="NCBI Taxonomy" id="2762598"/>
    <lineage>
        <taxon>Bacteria</taxon>
        <taxon>Bacillati</taxon>
        <taxon>Actinomycetota</taxon>
        <taxon>Actinomycetes</taxon>
        <taxon>Kitasatosporales</taxon>
        <taxon>Streptomycetaceae</taxon>
        <taxon>Streptomyces</taxon>
    </lineage>
</organism>
<comment type="caution">
    <text evidence="2">The sequence shown here is derived from an EMBL/GenBank/DDBJ whole genome shotgun (WGS) entry which is preliminary data.</text>
</comment>
<dbReference type="InterPro" id="IPR024983">
    <property type="entry name" value="CHAT_dom"/>
</dbReference>
<dbReference type="RefSeq" id="WP_399593558.1">
    <property type="nucleotide sequence ID" value="NZ_JBITPR010000045.1"/>
</dbReference>
<reference evidence="2 3" key="1">
    <citation type="submission" date="2024-07" db="EMBL/GenBank/DDBJ databases">
        <title>Whole genome sequencing of Prodigiosin pigment-producing Streptomyces salinarius isolated from rhizosphere soil of Arachis hypogaea.</title>
        <authorList>
            <person name="Vidhya A."/>
            <person name="Ramya S."/>
        </authorList>
    </citation>
    <scope>NUCLEOTIDE SEQUENCE [LARGE SCALE GENOMIC DNA]</scope>
    <source>
        <strain evidence="2 3">VRMG2420</strain>
    </source>
</reference>
<dbReference type="Proteomes" id="UP001614264">
    <property type="component" value="Unassembled WGS sequence"/>
</dbReference>
<evidence type="ECO:0000313" key="2">
    <source>
        <dbReference type="EMBL" id="MFI7873053.1"/>
    </source>
</evidence>